<feature type="coiled-coil region" evidence="1">
    <location>
        <begin position="194"/>
        <end position="221"/>
    </location>
</feature>
<name>A0A2M9Y8S8_9LEPT</name>
<accession>A0A2M9Y8S8</accession>
<protein>
    <recommendedName>
        <fullName evidence="4">Tetratricopeptide repeat protein</fullName>
    </recommendedName>
</protein>
<evidence type="ECO:0008006" key="4">
    <source>
        <dbReference type="Google" id="ProtNLM"/>
    </source>
</evidence>
<evidence type="ECO:0000313" key="3">
    <source>
        <dbReference type="Proteomes" id="UP000231926"/>
    </source>
</evidence>
<dbReference type="EMBL" id="NPDR01000009">
    <property type="protein sequence ID" value="PJZ47889.1"/>
    <property type="molecule type" value="Genomic_DNA"/>
</dbReference>
<dbReference type="SUPFAM" id="SSF48452">
    <property type="entry name" value="TPR-like"/>
    <property type="match status" value="1"/>
</dbReference>
<keyword evidence="1" id="KW-0175">Coiled coil</keyword>
<gene>
    <name evidence="2" type="ORF">CH362_16470</name>
</gene>
<dbReference type="RefSeq" id="WP_100711420.1">
    <property type="nucleotide sequence ID" value="NZ_NPDR01000009.1"/>
</dbReference>
<reference evidence="2 3" key="1">
    <citation type="submission" date="2017-07" db="EMBL/GenBank/DDBJ databases">
        <title>Leptospira spp. isolated from tropical soils.</title>
        <authorList>
            <person name="Thibeaux R."/>
            <person name="Iraola G."/>
            <person name="Ferres I."/>
            <person name="Bierque E."/>
            <person name="Girault D."/>
            <person name="Soupe-Gilbert M.-E."/>
            <person name="Picardeau M."/>
            <person name="Goarant C."/>
        </authorList>
    </citation>
    <scope>NUCLEOTIDE SEQUENCE [LARGE SCALE GENOMIC DNA]</scope>
    <source>
        <strain evidence="2 3">FH4-C-A2</strain>
    </source>
</reference>
<sequence>MKQARLKLGVILLIIFGLGVGVRTEADEQDQRLDPAGIYKLPHEVIPPATLRTLKENLLNSSDTETASDPITMIRQVLDPYYAQFVDPKRTEEERRLGRIFTEKTDRNTLRLLILKMLGKITGGQQLRDSPILFELHWLLSQEHAKKKQNFKALEEALAALRYRDFSHTEESFPKEERLRELYDTNEIDRARQHAKVKRELEKATLDLENAKDRVHLLEAASAREKDLIFESNPPRNARKVTSNDISLAKQNVKNADDSLKRAASAYKDSFENNYYPFFKRKSREDADTIFTLAKLVKDSENENKERLKVVNKTSVSGQGIFVLFDYKRNTDFFAYAALLELAFRLDPEHSQVVLALAEELKASGKKAKSLDFFLKFLALALKENKTPAEIAYVYRAIASLHTELKQYVLAAEFYEKYYLSEPDPKKKGIYAFELGNFFESKLGNLESGKKYYEDWLQIREQEKATASDLSFTDSQERIRMEVLAYLGISKLYRYEKKPPKEKEELIRSIQAYDRLRENLRLEEEKYSLGKKELLRIKKGLLERTNDQDMAQYRLKSLEMEESKEKMDIIRTKLDTSPGPRAMQRLSVLYEFEKDYGQSKKMNEEILKVGNQTEINLALKNIERINKILEDGMQRDPYPRDPLSGDTY</sequence>
<dbReference type="AlphaFoldDB" id="A0A2M9Y8S8"/>
<comment type="caution">
    <text evidence="2">The sequence shown here is derived from an EMBL/GenBank/DDBJ whole genome shotgun (WGS) entry which is preliminary data.</text>
</comment>
<dbReference type="InterPro" id="IPR011990">
    <property type="entry name" value="TPR-like_helical_dom_sf"/>
</dbReference>
<dbReference type="Proteomes" id="UP000231926">
    <property type="component" value="Unassembled WGS sequence"/>
</dbReference>
<evidence type="ECO:0000256" key="1">
    <source>
        <dbReference type="SAM" id="Coils"/>
    </source>
</evidence>
<evidence type="ECO:0000313" key="2">
    <source>
        <dbReference type="EMBL" id="PJZ47889.1"/>
    </source>
</evidence>
<dbReference type="Gene3D" id="1.25.40.10">
    <property type="entry name" value="Tetratricopeptide repeat domain"/>
    <property type="match status" value="1"/>
</dbReference>
<feature type="coiled-coil region" evidence="1">
    <location>
        <begin position="503"/>
        <end position="533"/>
    </location>
</feature>
<dbReference type="OrthoDB" id="311508at2"/>
<keyword evidence="3" id="KW-1185">Reference proteome</keyword>
<proteinExistence type="predicted"/>
<organism evidence="2 3">
    <name type="scientific">Leptospira saintgironsiae</name>
    <dbReference type="NCBI Taxonomy" id="2023183"/>
    <lineage>
        <taxon>Bacteria</taxon>
        <taxon>Pseudomonadati</taxon>
        <taxon>Spirochaetota</taxon>
        <taxon>Spirochaetia</taxon>
        <taxon>Leptospirales</taxon>
        <taxon>Leptospiraceae</taxon>
        <taxon>Leptospira</taxon>
    </lineage>
</organism>